<dbReference type="Proteomes" id="UP000499080">
    <property type="component" value="Unassembled WGS sequence"/>
</dbReference>
<keyword evidence="3" id="KW-1185">Reference proteome</keyword>
<organism evidence="2 3">
    <name type="scientific">Araneus ventricosus</name>
    <name type="common">Orbweaver spider</name>
    <name type="synonym">Epeira ventricosa</name>
    <dbReference type="NCBI Taxonomy" id="182803"/>
    <lineage>
        <taxon>Eukaryota</taxon>
        <taxon>Metazoa</taxon>
        <taxon>Ecdysozoa</taxon>
        <taxon>Arthropoda</taxon>
        <taxon>Chelicerata</taxon>
        <taxon>Arachnida</taxon>
        <taxon>Araneae</taxon>
        <taxon>Araneomorphae</taxon>
        <taxon>Entelegynae</taxon>
        <taxon>Araneoidea</taxon>
        <taxon>Araneidae</taxon>
        <taxon>Araneus</taxon>
    </lineage>
</organism>
<name>A0A4Y2G117_ARAVE</name>
<accession>A0A4Y2G117</accession>
<comment type="caution">
    <text evidence="2">The sequence shown here is derived from an EMBL/GenBank/DDBJ whole genome shotgun (WGS) entry which is preliminary data.</text>
</comment>
<sequence length="85" mass="9545">MAPPNSGDWGIYTPLPPALYATAESAYTSLSKLPRHAHEKTFDPRSQIERTPCIHTLAETIFEFDPSNNPVPKPRLDNQTKALFH</sequence>
<dbReference type="AlphaFoldDB" id="A0A4Y2G117"/>
<protein>
    <submittedName>
        <fullName evidence="2">Uncharacterized protein</fullName>
    </submittedName>
</protein>
<feature type="region of interest" description="Disordered" evidence="1">
    <location>
        <begin position="65"/>
        <end position="85"/>
    </location>
</feature>
<gene>
    <name evidence="2" type="ORF">AVEN_153703_1</name>
</gene>
<evidence type="ECO:0000256" key="1">
    <source>
        <dbReference type="SAM" id="MobiDB-lite"/>
    </source>
</evidence>
<evidence type="ECO:0000313" key="2">
    <source>
        <dbReference type="EMBL" id="GBM47492.1"/>
    </source>
</evidence>
<evidence type="ECO:0000313" key="3">
    <source>
        <dbReference type="Proteomes" id="UP000499080"/>
    </source>
</evidence>
<proteinExistence type="predicted"/>
<reference evidence="2 3" key="1">
    <citation type="journal article" date="2019" name="Sci. Rep.">
        <title>Orb-weaving spider Araneus ventricosus genome elucidates the spidroin gene catalogue.</title>
        <authorList>
            <person name="Kono N."/>
            <person name="Nakamura H."/>
            <person name="Ohtoshi R."/>
            <person name="Moran D.A.P."/>
            <person name="Shinohara A."/>
            <person name="Yoshida Y."/>
            <person name="Fujiwara M."/>
            <person name="Mori M."/>
            <person name="Tomita M."/>
            <person name="Arakawa K."/>
        </authorList>
    </citation>
    <scope>NUCLEOTIDE SEQUENCE [LARGE SCALE GENOMIC DNA]</scope>
</reference>
<dbReference type="EMBL" id="BGPR01001182">
    <property type="protein sequence ID" value="GBM47492.1"/>
    <property type="molecule type" value="Genomic_DNA"/>
</dbReference>